<dbReference type="STRING" id="1664069.BGLY_2691"/>
<evidence type="ECO:0000313" key="4">
    <source>
        <dbReference type="Proteomes" id="UP001341297"/>
    </source>
</evidence>
<dbReference type="PATRIC" id="fig|1664069.3.peg.1601"/>
<gene>
    <name evidence="1" type="ORF">AB447_210325</name>
    <name evidence="2" type="ORF">P8828_07470</name>
</gene>
<comment type="caution">
    <text evidence="1">The sequence shown here is derived from an EMBL/GenBank/DDBJ whole genome shotgun (WGS) entry which is preliminary data.</text>
</comment>
<proteinExistence type="predicted"/>
<evidence type="ECO:0000313" key="1">
    <source>
        <dbReference type="EMBL" id="KRT94926.1"/>
    </source>
</evidence>
<dbReference type="RefSeq" id="WP_048352918.1">
    <property type="nucleotide sequence ID" value="NZ_CP023481.1"/>
</dbReference>
<organism evidence="1 3">
    <name type="scientific">Bacillus glycinifermentans</name>
    <dbReference type="NCBI Taxonomy" id="1664069"/>
    <lineage>
        <taxon>Bacteria</taxon>
        <taxon>Bacillati</taxon>
        <taxon>Bacillota</taxon>
        <taxon>Bacilli</taxon>
        <taxon>Bacillales</taxon>
        <taxon>Bacillaceae</taxon>
        <taxon>Bacillus</taxon>
    </lineage>
</organism>
<evidence type="ECO:0000313" key="2">
    <source>
        <dbReference type="EMBL" id="MEC0484689.1"/>
    </source>
</evidence>
<reference evidence="1 3" key="1">
    <citation type="journal article" date="2015" name="Int. J. Syst. Evol. Microbiol.">
        <title>Bacillus glycinifermentans sp. nov., isolated from fermented soybean paste.</title>
        <authorList>
            <person name="Kim S.J."/>
            <person name="Dunlap C.A."/>
            <person name="Kwon S.W."/>
            <person name="Rooney A.P."/>
        </authorList>
    </citation>
    <scope>NUCLEOTIDE SEQUENCE [LARGE SCALE GENOMIC DNA]</scope>
    <source>
        <strain evidence="1 3">GO-13</strain>
    </source>
</reference>
<reference evidence="2 4" key="3">
    <citation type="submission" date="2023-03" db="EMBL/GenBank/DDBJ databases">
        <title>Agriculturally important microbes genome sequencing.</title>
        <authorList>
            <person name="Dunlap C."/>
        </authorList>
    </citation>
    <scope>NUCLEOTIDE SEQUENCE [LARGE SCALE GENOMIC DNA]</scope>
    <source>
        <strain evidence="2 4">CBP-3203</strain>
    </source>
</reference>
<name>A0A0J6EV22_9BACI</name>
<reference evidence="1" key="2">
    <citation type="submission" date="2015-10" db="EMBL/GenBank/DDBJ databases">
        <authorList>
            <person name="Gilbert D.G."/>
        </authorList>
    </citation>
    <scope>NUCLEOTIDE SEQUENCE</scope>
    <source>
        <strain evidence="1">GO-13</strain>
    </source>
</reference>
<accession>A0A0J6EV22</accession>
<dbReference type="Proteomes" id="UP001341297">
    <property type="component" value="Unassembled WGS sequence"/>
</dbReference>
<evidence type="ECO:0000313" key="3">
    <source>
        <dbReference type="Proteomes" id="UP000036168"/>
    </source>
</evidence>
<evidence type="ECO:0008006" key="5">
    <source>
        <dbReference type="Google" id="ProtNLM"/>
    </source>
</evidence>
<dbReference type="Proteomes" id="UP000036168">
    <property type="component" value="Unassembled WGS sequence"/>
</dbReference>
<sequence length="240" mass="27400">MKKINALLAFIFTAILLSGCLYPEERKAQNSVPYEQQLSEVQAAVDEFRKATGGLLPIKTRDMSVPIYQKYPIDFNRLSPRYLAEPPGTSYENGGEYLYVLVDVEHNPTVKLIDVKMSEAIRDLKLRVDMYKEQHRYPPYQKVVAEHLFMLDYKKLGLKDAPSVTSPLTGTTLPLLVDQNGDIQVDYRVDLAKLIEKSGKTVKPGEEIQDLLWKETPFVPAFSVKYTVNDKNEPVFLRVE</sequence>
<dbReference type="AlphaFoldDB" id="A0A0J6EV22"/>
<keyword evidence="4" id="KW-1185">Reference proteome</keyword>
<dbReference type="EMBL" id="LECW02000004">
    <property type="protein sequence ID" value="KRT94926.1"/>
    <property type="molecule type" value="Genomic_DNA"/>
</dbReference>
<dbReference type="OrthoDB" id="2449131at2"/>
<protein>
    <recommendedName>
        <fullName evidence="5">ABC transporter periplasmic binding protein yphF</fullName>
    </recommendedName>
</protein>
<dbReference type="EMBL" id="JARRTL010000008">
    <property type="protein sequence ID" value="MEC0484689.1"/>
    <property type="molecule type" value="Genomic_DNA"/>
</dbReference>
<accession>A0A0J6HT88</accession>
<dbReference type="PROSITE" id="PS51257">
    <property type="entry name" value="PROKAR_LIPOPROTEIN"/>
    <property type="match status" value="1"/>
</dbReference>